<dbReference type="GeneTree" id="ENSGT00910000146867"/>
<evidence type="ECO:0000313" key="1">
    <source>
        <dbReference type="Ensembl" id="ENSGGOP00000050977.1"/>
    </source>
</evidence>
<dbReference type="AlphaFoldDB" id="A0A2I2ZUZ3"/>
<dbReference type="Ensembl" id="ENSGGOT00000063697.1">
    <property type="protein sequence ID" value="ENSGGOP00000050977.1"/>
    <property type="gene ID" value="ENSGGOG00000040366.1"/>
</dbReference>
<sequence length="46" mass="4995">MMQQQETELCRPHDATASGKCNCVHGESSAARTITSPGDRFLMKGL</sequence>
<reference evidence="2" key="1">
    <citation type="submission" date="2011-05" db="EMBL/GenBank/DDBJ databases">
        <title>Insights into the evolution of the great apes provided by the gorilla genome.</title>
        <authorList>
            <person name="Scally A."/>
        </authorList>
    </citation>
    <scope>NUCLEOTIDE SEQUENCE [LARGE SCALE GENOMIC DNA]</scope>
</reference>
<organism evidence="1 2">
    <name type="scientific">Gorilla gorilla gorilla</name>
    <name type="common">Western lowland gorilla</name>
    <dbReference type="NCBI Taxonomy" id="9595"/>
    <lineage>
        <taxon>Eukaryota</taxon>
        <taxon>Metazoa</taxon>
        <taxon>Chordata</taxon>
        <taxon>Craniata</taxon>
        <taxon>Vertebrata</taxon>
        <taxon>Euteleostomi</taxon>
        <taxon>Mammalia</taxon>
        <taxon>Eutheria</taxon>
        <taxon>Euarchontoglires</taxon>
        <taxon>Primates</taxon>
        <taxon>Haplorrhini</taxon>
        <taxon>Catarrhini</taxon>
        <taxon>Hominidae</taxon>
        <taxon>Gorilla</taxon>
    </lineage>
</organism>
<name>A0A2I2ZUZ3_GORGO</name>
<reference evidence="1" key="4">
    <citation type="submission" date="2025-09" db="UniProtKB">
        <authorList>
            <consortium name="Ensembl"/>
        </authorList>
    </citation>
    <scope>IDENTIFICATION</scope>
</reference>
<reference evidence="1 2" key="2">
    <citation type="journal article" date="2012" name="Nature">
        <title>Insights into hominid evolution from the gorilla genome sequence.</title>
        <authorList>
            <person name="Scally A."/>
            <person name="Dutheil J.Y."/>
            <person name="Hillier L.W."/>
            <person name="Jordan G.E."/>
            <person name="Goodhead I."/>
            <person name="Herrero J."/>
            <person name="Hobolth A."/>
            <person name="Lappalainen T."/>
            <person name="Mailund T."/>
            <person name="Marques-Bonet T."/>
            <person name="McCarthy S."/>
            <person name="Montgomery S.H."/>
            <person name="Schwalie P.C."/>
            <person name="Tang Y.A."/>
            <person name="Ward M.C."/>
            <person name="Xue Y."/>
            <person name="Yngvadottir B."/>
            <person name="Alkan C."/>
            <person name="Andersen L.N."/>
            <person name="Ayub Q."/>
            <person name="Ball E.V."/>
            <person name="Beal K."/>
            <person name="Bradley B.J."/>
            <person name="Chen Y."/>
            <person name="Clee C.M."/>
            <person name="Fitzgerald S."/>
            <person name="Graves T.A."/>
            <person name="Gu Y."/>
            <person name="Heath P."/>
            <person name="Heger A."/>
            <person name="Karakoc E."/>
            <person name="Kolb-Kokocinski A."/>
            <person name="Laird G.K."/>
            <person name="Lunter G."/>
            <person name="Meader S."/>
            <person name="Mort M."/>
            <person name="Mullikin J.C."/>
            <person name="Munch K."/>
            <person name="O'Connor T.D."/>
            <person name="Phillips A.D."/>
            <person name="Prado-Martinez J."/>
            <person name="Rogers A.S."/>
            <person name="Sajjadian S."/>
            <person name="Schmidt D."/>
            <person name="Shaw K."/>
            <person name="Simpson J.T."/>
            <person name="Stenson P.D."/>
            <person name="Turner D.J."/>
            <person name="Vigilant L."/>
            <person name="Vilella A.J."/>
            <person name="Whitener W."/>
            <person name="Zhu B."/>
            <person name="Cooper D.N."/>
            <person name="de Jong P."/>
            <person name="Dermitzakis E.T."/>
            <person name="Eichler E.E."/>
            <person name="Flicek P."/>
            <person name="Goldman N."/>
            <person name="Mundy N.I."/>
            <person name="Ning Z."/>
            <person name="Odom D.T."/>
            <person name="Ponting C.P."/>
            <person name="Quail M.A."/>
            <person name="Ryder O.A."/>
            <person name="Searle S.M."/>
            <person name="Warren W.C."/>
            <person name="Wilson R.K."/>
            <person name="Schierup M.H."/>
            <person name="Rogers J."/>
            <person name="Tyler-Smith C."/>
            <person name="Durbin R."/>
        </authorList>
    </citation>
    <scope>NUCLEOTIDE SEQUENCE [LARGE SCALE GENOMIC DNA]</scope>
</reference>
<dbReference type="InParanoid" id="A0A2I2ZUZ3"/>
<evidence type="ECO:0000313" key="2">
    <source>
        <dbReference type="Proteomes" id="UP000001519"/>
    </source>
</evidence>
<dbReference type="EMBL" id="CABD030033774">
    <property type="status" value="NOT_ANNOTATED_CDS"/>
    <property type="molecule type" value="Genomic_DNA"/>
</dbReference>
<accession>A0A2I2ZUZ3</accession>
<protein>
    <submittedName>
        <fullName evidence="1">Uncharacterized protein</fullName>
    </submittedName>
</protein>
<proteinExistence type="predicted"/>
<keyword evidence="2" id="KW-1185">Reference proteome</keyword>
<dbReference type="Proteomes" id="UP000001519">
    <property type="component" value="Chromosome 4"/>
</dbReference>
<reference evidence="1" key="3">
    <citation type="submission" date="2025-08" db="UniProtKB">
        <authorList>
            <consortium name="Ensembl"/>
        </authorList>
    </citation>
    <scope>IDENTIFICATION</scope>
</reference>